<dbReference type="Gene3D" id="3.80.10.10">
    <property type="entry name" value="Ribonuclease Inhibitor"/>
    <property type="match status" value="1"/>
</dbReference>
<gene>
    <name evidence="1" type="ORF">DAEQUDRAFT_713332</name>
</gene>
<evidence type="ECO:0000313" key="2">
    <source>
        <dbReference type="Proteomes" id="UP000076727"/>
    </source>
</evidence>
<protein>
    <recommendedName>
        <fullName evidence="3">F-box domain-containing protein</fullName>
    </recommendedName>
</protein>
<evidence type="ECO:0008006" key="3">
    <source>
        <dbReference type="Google" id="ProtNLM"/>
    </source>
</evidence>
<organism evidence="1 2">
    <name type="scientific">Daedalea quercina L-15889</name>
    <dbReference type="NCBI Taxonomy" id="1314783"/>
    <lineage>
        <taxon>Eukaryota</taxon>
        <taxon>Fungi</taxon>
        <taxon>Dikarya</taxon>
        <taxon>Basidiomycota</taxon>
        <taxon>Agaricomycotina</taxon>
        <taxon>Agaricomycetes</taxon>
        <taxon>Polyporales</taxon>
        <taxon>Fomitopsis</taxon>
    </lineage>
</organism>
<keyword evidence="2" id="KW-1185">Reference proteome</keyword>
<evidence type="ECO:0000313" key="1">
    <source>
        <dbReference type="EMBL" id="KZT67548.1"/>
    </source>
</evidence>
<dbReference type="OrthoDB" id="2757906at2759"/>
<proteinExistence type="predicted"/>
<dbReference type="EMBL" id="KV429075">
    <property type="protein sequence ID" value="KZT67548.1"/>
    <property type="molecule type" value="Genomic_DNA"/>
</dbReference>
<reference evidence="1 2" key="1">
    <citation type="journal article" date="2016" name="Mol. Biol. Evol.">
        <title>Comparative Genomics of Early-Diverging Mushroom-Forming Fungi Provides Insights into the Origins of Lignocellulose Decay Capabilities.</title>
        <authorList>
            <person name="Nagy L.G."/>
            <person name="Riley R."/>
            <person name="Tritt A."/>
            <person name="Adam C."/>
            <person name="Daum C."/>
            <person name="Floudas D."/>
            <person name="Sun H."/>
            <person name="Yadav J.S."/>
            <person name="Pangilinan J."/>
            <person name="Larsson K.H."/>
            <person name="Matsuura K."/>
            <person name="Barry K."/>
            <person name="Labutti K."/>
            <person name="Kuo R."/>
            <person name="Ohm R.A."/>
            <person name="Bhattacharya S.S."/>
            <person name="Shirouzu T."/>
            <person name="Yoshinaga Y."/>
            <person name="Martin F.M."/>
            <person name="Grigoriev I.V."/>
            <person name="Hibbett D.S."/>
        </authorList>
    </citation>
    <scope>NUCLEOTIDE SEQUENCE [LARGE SCALE GENOMIC DNA]</scope>
    <source>
        <strain evidence="1 2">L-15889</strain>
    </source>
</reference>
<dbReference type="AlphaFoldDB" id="A0A165NYW7"/>
<name>A0A165NYW7_9APHY</name>
<dbReference type="SUPFAM" id="SSF52047">
    <property type="entry name" value="RNI-like"/>
    <property type="match status" value="1"/>
</dbReference>
<accession>A0A165NYW7</accession>
<dbReference type="InterPro" id="IPR032675">
    <property type="entry name" value="LRR_dom_sf"/>
</dbReference>
<dbReference type="Proteomes" id="UP000076727">
    <property type="component" value="Unassembled WGS sequence"/>
</dbReference>
<sequence length="453" mass="51579">MHPDQEHHIDYPCPRVPLEVCQEIIDVVGAHARSDPDSAEHEPFCIQYIVVDWRPTLVACASVCKAWHVRSLRHLLVQVWLSSRRQIVSLSNLLRQHRDIQTGIRHVAVHGLEPDRPNNLTTRNLHYFDTFVLMLARQLPNITSLSLLDGHWKVACMVAKNTKYLALHTTLTHLRLRNVTFTTASHFASLLSALPNLVYINCEDVTCRQKQLISQLPQSAHTNLREVLLDEPVDDAIVNTLGKFGAVAAVVDTLSSPDDANSYPRLLDAYSPSLRYLNIDWDSERELIDLSPQARLTALSLQFTRSIVDIPDFAKVAATLSTITSNVISRIYIRFSCGNLAHMDEDEWAMTFLDKLEHDDSLRRIDELLSGPNFENIEQSGVWFEISMEASCHARLMALTKSKEYWTQLLDKRMPQAAERKILEGAFDTWEMNAVEYGEEPRPPSRGKLELDK</sequence>